<dbReference type="Proteomes" id="UP001259239">
    <property type="component" value="Unassembled WGS sequence"/>
</dbReference>
<gene>
    <name evidence="1" type="ORF">P7H09_14545</name>
</gene>
<reference evidence="1" key="2">
    <citation type="submission" date="2023-03" db="EMBL/GenBank/DDBJ databases">
        <authorList>
            <person name="Obshta O."/>
            <person name="Zabrodski M.W."/>
            <person name="Soomro T."/>
            <person name="Wilson G."/>
            <person name="Masood F."/>
            <person name="Thebeau J."/>
            <person name="Bezerra Da Silva M.C."/>
            <person name="Raza F."/>
            <person name="Biganski S."/>
            <person name="Jose M."/>
            <person name="Camilli M."/>
            <person name="Kozii I.V."/>
            <person name="Kozii R.V."/>
            <person name="Simko E."/>
            <person name="Wood S.C."/>
        </authorList>
    </citation>
    <scope>NUCLEOTIDE SEQUENCE</scope>
    <source>
        <strain evidence="1">PL001</strain>
    </source>
</reference>
<sequence length="157" mass="18137">MCIPAKLNGEGRLTPSTGFPWIPRNHLEPAVLDSDHYSVGSVERLDEFLSKHKEHHEQWSAYWEYTLRLFKYVTNQGLHEFHLPEYGRAEQGIVTIETSVVARHILMLYDELMKKKEQDYPPPVTKICKPGRRGTAFFVVKGGTDKTIGLSHWTDEQ</sequence>
<dbReference type="EMBL" id="JARQGV010000004">
    <property type="protein sequence ID" value="MDT2252440.1"/>
    <property type="molecule type" value="Genomic_DNA"/>
</dbReference>
<reference evidence="1" key="1">
    <citation type="journal article" date="2023" name="J. Vet. Diagn. Invest.">
        <title>Oxytetracycline-resistant Paenibacillus larvae identified in commercial beekeeping operations in Saskatchewan using pooled honey sampling.</title>
        <authorList>
            <person name="Obshta O."/>
            <person name="Zabrodski M.W."/>
            <person name="Soomro T."/>
            <person name="Wilson G."/>
            <person name="Masood F."/>
            <person name="Thebeau J."/>
            <person name="Silva M.C.B."/>
            <person name="Biganski S."/>
            <person name="Kozii I.V."/>
            <person name="Koziy R.V."/>
            <person name="Raza M.F."/>
            <person name="Jose M.S."/>
            <person name="Simko E."/>
            <person name="Wood S.C."/>
        </authorList>
    </citation>
    <scope>NUCLEOTIDE SEQUENCE</scope>
    <source>
        <strain evidence="1">PL001</strain>
    </source>
</reference>
<evidence type="ECO:0000313" key="2">
    <source>
        <dbReference type="Proteomes" id="UP001259239"/>
    </source>
</evidence>
<name>A0AAP5JV19_9BACL</name>
<protein>
    <submittedName>
        <fullName evidence="1">Uncharacterized protein</fullName>
    </submittedName>
</protein>
<evidence type="ECO:0000313" key="1">
    <source>
        <dbReference type="EMBL" id="MDT2252440.1"/>
    </source>
</evidence>
<dbReference type="RefSeq" id="WP_040931401.1">
    <property type="nucleotide sequence ID" value="NZ_JAMDNE010000101.1"/>
</dbReference>
<accession>A0AAP5JV19</accession>
<comment type="caution">
    <text evidence="1">The sequence shown here is derived from an EMBL/GenBank/DDBJ whole genome shotgun (WGS) entry which is preliminary data.</text>
</comment>
<proteinExistence type="predicted"/>
<organism evidence="1 2">
    <name type="scientific">Paenibacillus larvae</name>
    <dbReference type="NCBI Taxonomy" id="1464"/>
    <lineage>
        <taxon>Bacteria</taxon>
        <taxon>Bacillati</taxon>
        <taxon>Bacillota</taxon>
        <taxon>Bacilli</taxon>
        <taxon>Bacillales</taxon>
        <taxon>Paenibacillaceae</taxon>
        <taxon>Paenibacillus</taxon>
    </lineage>
</organism>
<dbReference type="AlphaFoldDB" id="A0AAP5JV19"/>